<keyword evidence="2" id="KW-0430">Lectin</keyword>
<dbReference type="PROSITE" id="PS50188">
    <property type="entry name" value="B302_SPRY"/>
    <property type="match status" value="1"/>
</dbReference>
<evidence type="ECO:0000259" key="1">
    <source>
        <dbReference type="PROSITE" id="PS50188"/>
    </source>
</evidence>
<dbReference type="Proteomes" id="UP000265703">
    <property type="component" value="Unassembled WGS sequence"/>
</dbReference>
<dbReference type="InterPro" id="IPR013320">
    <property type="entry name" value="ConA-like_dom_sf"/>
</dbReference>
<dbReference type="InterPro" id="IPR001870">
    <property type="entry name" value="B30.2/SPRY"/>
</dbReference>
<protein>
    <submittedName>
        <fullName evidence="2">Concanavalin A-like lectin/glucanase domain-containing protein</fullName>
    </submittedName>
</protein>
<evidence type="ECO:0000313" key="2">
    <source>
        <dbReference type="EMBL" id="RIA98959.1"/>
    </source>
</evidence>
<dbReference type="GO" id="GO:0030246">
    <property type="term" value="F:carbohydrate binding"/>
    <property type="evidence" value="ECO:0007669"/>
    <property type="project" value="UniProtKB-KW"/>
</dbReference>
<reference evidence="2 3" key="1">
    <citation type="submission" date="2018-06" db="EMBL/GenBank/DDBJ databases">
        <title>Comparative genomics reveals the genomic features of Rhizophagus irregularis, R. cerebriforme, R. diaphanum and Gigaspora rosea, and their symbiotic lifestyle signature.</title>
        <authorList>
            <person name="Morin E."/>
            <person name="San Clemente H."/>
            <person name="Chen E.C.H."/>
            <person name="De La Providencia I."/>
            <person name="Hainaut M."/>
            <person name="Kuo A."/>
            <person name="Kohler A."/>
            <person name="Murat C."/>
            <person name="Tang N."/>
            <person name="Roy S."/>
            <person name="Loubradou J."/>
            <person name="Henrissat B."/>
            <person name="Grigoriev I.V."/>
            <person name="Corradi N."/>
            <person name="Roux C."/>
            <person name="Martin F.M."/>
        </authorList>
    </citation>
    <scope>NUCLEOTIDE SEQUENCE [LARGE SCALE GENOMIC DNA]</scope>
    <source>
        <strain evidence="2 3">DAOM 227022</strain>
    </source>
</reference>
<feature type="domain" description="B30.2/SPRY" evidence="1">
    <location>
        <begin position="1"/>
        <end position="208"/>
    </location>
</feature>
<name>A0A397TNE4_9GLOM</name>
<dbReference type="CDD" id="cd11709">
    <property type="entry name" value="SPRY"/>
    <property type="match status" value="1"/>
</dbReference>
<dbReference type="Pfam" id="PF00622">
    <property type="entry name" value="SPRY"/>
    <property type="match status" value="1"/>
</dbReference>
<dbReference type="SUPFAM" id="SSF49899">
    <property type="entry name" value="Concanavalin A-like lectins/glucanases"/>
    <property type="match status" value="1"/>
</dbReference>
<keyword evidence="3" id="KW-1185">Reference proteome</keyword>
<comment type="caution">
    <text evidence="2">The sequence shown here is derived from an EMBL/GenBank/DDBJ whole genome shotgun (WGS) entry which is preliminary data.</text>
</comment>
<proteinExistence type="predicted"/>
<organism evidence="2 3">
    <name type="scientific">Glomus cerebriforme</name>
    <dbReference type="NCBI Taxonomy" id="658196"/>
    <lineage>
        <taxon>Eukaryota</taxon>
        <taxon>Fungi</taxon>
        <taxon>Fungi incertae sedis</taxon>
        <taxon>Mucoromycota</taxon>
        <taxon>Glomeromycotina</taxon>
        <taxon>Glomeromycetes</taxon>
        <taxon>Glomerales</taxon>
        <taxon>Glomeraceae</taxon>
        <taxon>Glomus</taxon>
    </lineage>
</organism>
<dbReference type="OrthoDB" id="684045at2759"/>
<evidence type="ECO:0000313" key="3">
    <source>
        <dbReference type="Proteomes" id="UP000265703"/>
    </source>
</evidence>
<dbReference type="InterPro" id="IPR003877">
    <property type="entry name" value="SPRY_dom"/>
</dbReference>
<dbReference type="Gene3D" id="2.60.120.920">
    <property type="match status" value="1"/>
</dbReference>
<accession>A0A397TNE4</accession>
<sequence length="218" mass="25364">MDAKEIDQHVAPFDIYPIKSISDGYRSISLSEDNEDEGLGFIRGVPIFKWESDRDLLEMVLLHYNDLKDGFTVTKFTQKSILGNLIFKGRGIYEWKILIEKLRKTVYIGICDINEDLKKDDQDYHGWVLGSDGYVYHKRKWKWYDAKYKEGDIVTVHLNMKKRTCAFSINNNKKPIVSEWNTISSQVYPIVSLGHGSKLRIEPINSTTICSSSHLFFW</sequence>
<dbReference type="EMBL" id="QKYT01000009">
    <property type="protein sequence ID" value="RIA98959.1"/>
    <property type="molecule type" value="Genomic_DNA"/>
</dbReference>
<gene>
    <name evidence="2" type="ORF">C1645_748593</name>
</gene>
<dbReference type="InterPro" id="IPR043136">
    <property type="entry name" value="B30.2/SPRY_sf"/>
</dbReference>
<dbReference type="AlphaFoldDB" id="A0A397TNE4"/>